<reference evidence="2 3" key="1">
    <citation type="submission" date="2011-06" db="EMBL/GenBank/DDBJ databases">
        <title>The draft genome of Thiocapsa marina 5811.</title>
        <authorList>
            <consortium name="US DOE Joint Genome Institute (JGI-PGF)"/>
            <person name="Lucas S."/>
            <person name="Han J."/>
            <person name="Cheng J.-F."/>
            <person name="Goodwin L."/>
            <person name="Pitluck S."/>
            <person name="Peters L."/>
            <person name="Land M.L."/>
            <person name="Hauser L."/>
            <person name="Vogl K."/>
            <person name="Liu Z."/>
            <person name="Imhoff J."/>
            <person name="Thiel V."/>
            <person name="Frigaard N.-U."/>
            <person name="Bryant D."/>
            <person name="Woyke T.J."/>
        </authorList>
    </citation>
    <scope>NUCLEOTIDE SEQUENCE [LARGE SCALE GENOMIC DNA]</scope>
    <source>
        <strain evidence="2 3">5811</strain>
    </source>
</reference>
<dbReference type="RefSeq" id="WP_007191968.1">
    <property type="nucleotide sequence ID" value="NZ_AFWV01000003.1"/>
</dbReference>
<feature type="transmembrane region" description="Helical" evidence="1">
    <location>
        <begin position="12"/>
        <end position="27"/>
    </location>
</feature>
<evidence type="ECO:0000256" key="1">
    <source>
        <dbReference type="SAM" id="Phobius"/>
    </source>
</evidence>
<dbReference type="SUPFAM" id="SSF159245">
    <property type="entry name" value="AttH-like"/>
    <property type="match status" value="1"/>
</dbReference>
<dbReference type="STRING" id="768671.ThimaDRAFT_1091"/>
<keyword evidence="3" id="KW-1185">Reference proteome</keyword>
<organism evidence="2 3">
    <name type="scientific">Thiocapsa marina 5811</name>
    <dbReference type="NCBI Taxonomy" id="768671"/>
    <lineage>
        <taxon>Bacteria</taxon>
        <taxon>Pseudomonadati</taxon>
        <taxon>Pseudomonadota</taxon>
        <taxon>Gammaproteobacteria</taxon>
        <taxon>Chromatiales</taxon>
        <taxon>Chromatiaceae</taxon>
        <taxon>Thiocapsa</taxon>
    </lineage>
</organism>
<keyword evidence="1" id="KW-0472">Membrane</keyword>
<evidence type="ECO:0000313" key="3">
    <source>
        <dbReference type="Proteomes" id="UP000005459"/>
    </source>
</evidence>
<dbReference type="Proteomes" id="UP000005459">
    <property type="component" value="Unassembled WGS sequence"/>
</dbReference>
<dbReference type="eggNOG" id="COG5621">
    <property type="taxonomic scope" value="Bacteria"/>
</dbReference>
<evidence type="ECO:0000313" key="2">
    <source>
        <dbReference type="EMBL" id="EGV19645.1"/>
    </source>
</evidence>
<accession>F9U7L5</accession>
<keyword evidence="1" id="KW-1133">Transmembrane helix</keyword>
<name>F9U7L5_9GAMM</name>
<dbReference type="EMBL" id="AFWV01000003">
    <property type="protein sequence ID" value="EGV19645.1"/>
    <property type="molecule type" value="Genomic_DNA"/>
</dbReference>
<gene>
    <name evidence="2" type="ORF">ThimaDRAFT_1091</name>
</gene>
<dbReference type="AlphaFoldDB" id="F9U7L5"/>
<proteinExistence type="predicted"/>
<protein>
    <submittedName>
        <fullName evidence="2">Hydroxyneurosporene synthase</fullName>
    </submittedName>
</protein>
<dbReference type="CDD" id="cd21471">
    <property type="entry name" value="CrtC-like"/>
    <property type="match status" value="1"/>
</dbReference>
<keyword evidence="1" id="KW-0812">Transmembrane</keyword>
<dbReference type="PATRIC" id="fig|768671.3.peg.1166"/>
<sequence>MDALSDDGRHGLTLIAFIGSVFSPYYFKGRRRGRDEPSDYCSLNVCLYGKERRWTMTERRRHALAQTASRLQIGPSALQWDADGGLTVELDEIGTPIPQRVRGLVKLAPAFINEQVFTLDQAGRHRWRPIAPSAKVEVSFERPALNWTGHAYFDRNWGDEPLEDAFRYWDWSRASLGGDESLILYHADRREGGRLSLGLHFGADGGLSHFDAPPDHRLARTPIWRMPRSSQADAKHPPRVVKTLEDTPFYSRSVIASHLQGRPIEAVHESLSLDRFRSAWVQHLLPYRMPRR</sequence>